<comment type="subunit">
    <text evidence="9">Component of the Sec protein translocase complex. Heterotrimer consisting of SecY, SecE and SecG subunits. The heterotrimers can form oligomers, although 1 heterotrimer is thought to be able to translocate proteins. Interacts with the ribosome. Interacts with SecDF, and other proteins may be involved. Interacts with SecA.</text>
</comment>
<evidence type="ECO:0000256" key="2">
    <source>
        <dbReference type="ARBA" id="ARBA00005751"/>
    </source>
</evidence>
<feature type="transmembrane region" description="Helical" evidence="9">
    <location>
        <begin position="314"/>
        <end position="336"/>
    </location>
</feature>
<dbReference type="PIRSF" id="PIRSF004557">
    <property type="entry name" value="SecY"/>
    <property type="match status" value="1"/>
</dbReference>
<evidence type="ECO:0000256" key="3">
    <source>
        <dbReference type="ARBA" id="ARBA00022448"/>
    </source>
</evidence>
<dbReference type="InterPro" id="IPR030659">
    <property type="entry name" value="SecY_CS"/>
</dbReference>
<dbReference type="EMBL" id="JAHBBD010000013">
    <property type="protein sequence ID" value="MBW3083036.1"/>
    <property type="molecule type" value="Genomic_DNA"/>
</dbReference>
<feature type="transmembrane region" description="Helical" evidence="9">
    <location>
        <begin position="156"/>
        <end position="176"/>
    </location>
</feature>
<evidence type="ECO:0000256" key="10">
    <source>
        <dbReference type="RuleBase" id="RU004349"/>
    </source>
</evidence>
<keyword evidence="9" id="KW-1003">Cell membrane</keyword>
<accession>A0ABS6W969</accession>
<evidence type="ECO:0000256" key="4">
    <source>
        <dbReference type="ARBA" id="ARBA00022692"/>
    </source>
</evidence>
<gene>
    <name evidence="9 11" type="primary">secY</name>
    <name evidence="11" type="ORF">KIH73_06580</name>
</gene>
<feature type="transmembrane region" description="Helical" evidence="9">
    <location>
        <begin position="17"/>
        <end position="35"/>
    </location>
</feature>
<evidence type="ECO:0000256" key="7">
    <source>
        <dbReference type="ARBA" id="ARBA00023010"/>
    </source>
</evidence>
<feature type="transmembrane region" description="Helical" evidence="9">
    <location>
        <begin position="218"/>
        <end position="238"/>
    </location>
</feature>
<dbReference type="PANTHER" id="PTHR10906">
    <property type="entry name" value="SECY/SEC61-ALPHA FAMILY MEMBER"/>
    <property type="match status" value="1"/>
</dbReference>
<evidence type="ECO:0000256" key="8">
    <source>
        <dbReference type="ARBA" id="ARBA00023136"/>
    </source>
</evidence>
<feature type="transmembrane region" description="Helical" evidence="9">
    <location>
        <begin position="72"/>
        <end position="96"/>
    </location>
</feature>
<sequence length="444" mass="49107">MRTLIQALRTKELRHKILFVLGMIIIYRIGSFIPIPGVDYTVVQQCTNEMTNNQENFIGLVNLFSGGAMLQLSIFALGVMPYITASIVIQLLRVVIPRFEALHKEGQSGEAKLTQYTRYLTIGLAVLQSTTIIVTARSGALFNYQCSQVIPDGSPWNLIVMVLIMTGGTGLIMWMAELITDKGLGQGMSVLIFMSICSGFLPQLWQIGWGTDGTDGDWLKFGIVVGVLTVILIFVVFVELSQRRIPVQYTRRMIGRKMYGGSSTYLPLKINMSGVIPPIFASSILAIPTLIAQFDSSAGWAEWINANLADTTSVWYIALYALMIVFFCFFYTSITFNPDETADNMKQYGGFIPGIRAGSATSRYLSYVMNRLNTVGAIYLLFVALIPTVLIMALDLNSQLPFGGTTILIIAGVGLDTLRQARAQTEQFQYAGFLFENTDHTEGK</sequence>
<dbReference type="InterPro" id="IPR026593">
    <property type="entry name" value="SecY"/>
</dbReference>
<dbReference type="PROSITE" id="PS00755">
    <property type="entry name" value="SECY_1"/>
    <property type="match status" value="1"/>
</dbReference>
<evidence type="ECO:0000256" key="1">
    <source>
        <dbReference type="ARBA" id="ARBA00004141"/>
    </source>
</evidence>
<name>A0ABS6W969_9BIFI</name>
<comment type="function">
    <text evidence="9">The central subunit of the protein translocation channel SecYEG. Consists of two halves formed by TMs 1-5 and 6-10. These two domains form a lateral gate at the front which open onto the bilayer between TMs 2 and 7, and are clamped together by SecE at the back. The channel is closed by both a pore ring composed of hydrophobic SecY resides and a short helix (helix 2A) on the extracellular side of the membrane which forms a plug. The plug probably moves laterally to allow the channel to open. The ring and the pore may move independently.</text>
</comment>
<dbReference type="HAMAP" id="MF_01465">
    <property type="entry name" value="SecY"/>
    <property type="match status" value="1"/>
</dbReference>
<dbReference type="Proteomes" id="UP000812844">
    <property type="component" value="Unassembled WGS sequence"/>
</dbReference>
<feature type="transmembrane region" description="Helical" evidence="9">
    <location>
        <begin position="188"/>
        <end position="206"/>
    </location>
</feature>
<keyword evidence="7 9" id="KW-0811">Translocation</keyword>
<keyword evidence="12" id="KW-1185">Reference proteome</keyword>
<feature type="transmembrane region" description="Helical" evidence="9">
    <location>
        <begin position="116"/>
        <end position="136"/>
    </location>
</feature>
<comment type="similarity">
    <text evidence="2 9 10">Belongs to the SecY/SEC61-alpha family.</text>
</comment>
<evidence type="ECO:0000256" key="5">
    <source>
        <dbReference type="ARBA" id="ARBA00022927"/>
    </source>
</evidence>
<keyword evidence="5 9" id="KW-0653">Protein transport</keyword>
<organism evidence="11 12">
    <name type="scientific">Bifidobacterium phasiani</name>
    <dbReference type="NCBI Taxonomy" id="2834431"/>
    <lineage>
        <taxon>Bacteria</taxon>
        <taxon>Bacillati</taxon>
        <taxon>Actinomycetota</taxon>
        <taxon>Actinomycetes</taxon>
        <taxon>Bifidobacteriales</taxon>
        <taxon>Bifidobacteriaceae</taxon>
        <taxon>Bifidobacterium</taxon>
    </lineage>
</organism>
<proteinExistence type="inferred from homology"/>
<dbReference type="InterPro" id="IPR002208">
    <property type="entry name" value="SecY/SEC61-alpha"/>
</dbReference>
<evidence type="ECO:0000256" key="9">
    <source>
        <dbReference type="HAMAP-Rule" id="MF_01465"/>
    </source>
</evidence>
<feature type="transmembrane region" description="Helical" evidence="9">
    <location>
        <begin position="275"/>
        <end position="294"/>
    </location>
</feature>
<evidence type="ECO:0000313" key="12">
    <source>
        <dbReference type="Proteomes" id="UP000812844"/>
    </source>
</evidence>
<keyword evidence="3 9" id="KW-0813">Transport</keyword>
<keyword evidence="6 9" id="KW-1133">Transmembrane helix</keyword>
<feature type="transmembrane region" description="Helical" evidence="9">
    <location>
        <begin position="372"/>
        <end position="394"/>
    </location>
</feature>
<dbReference type="NCBIfam" id="TIGR00967">
    <property type="entry name" value="3a0501s007"/>
    <property type="match status" value="1"/>
</dbReference>
<keyword evidence="8 9" id="KW-0472">Membrane</keyword>
<feature type="transmembrane region" description="Helical" evidence="9">
    <location>
        <begin position="400"/>
        <end position="418"/>
    </location>
</feature>
<dbReference type="RefSeq" id="WP_219081762.1">
    <property type="nucleotide sequence ID" value="NZ_JAHBBD010000013.1"/>
</dbReference>
<protein>
    <recommendedName>
        <fullName evidence="9">Protein translocase subunit SecY</fullName>
    </recommendedName>
</protein>
<dbReference type="Pfam" id="PF00344">
    <property type="entry name" value="SecY"/>
    <property type="match status" value="1"/>
</dbReference>
<comment type="caution">
    <text evidence="11">The sequence shown here is derived from an EMBL/GenBank/DDBJ whole genome shotgun (WGS) entry which is preliminary data.</text>
</comment>
<keyword evidence="4 9" id="KW-0812">Transmembrane</keyword>
<comment type="subcellular location">
    <subcellularLocation>
        <location evidence="9">Cell membrane</location>
        <topology evidence="9">Multi-pass membrane protein</topology>
    </subcellularLocation>
    <subcellularLocation>
        <location evidence="1">Membrane</location>
        <topology evidence="1">Multi-pass membrane protein</topology>
    </subcellularLocation>
</comment>
<evidence type="ECO:0000256" key="6">
    <source>
        <dbReference type="ARBA" id="ARBA00022989"/>
    </source>
</evidence>
<reference evidence="11 12" key="1">
    <citation type="submission" date="2021-05" db="EMBL/GenBank/DDBJ databases">
        <title>Phylogenetic classification of ten novel species belonging to the genus Bifidobacterium comprising B. colchicus sp. nov., B. abeli sp. nov., B. bicoloris sp. nov., B. guerezis sp. nov., B. rosaliae sp. nov., B. santillanensis sp. nov., B. argentati sp. nov., B. amazzoni sp. nov., B. pluviali sp. nov., and B. pinnaculum sp. nov.</title>
        <authorList>
            <person name="Lugli G.A."/>
            <person name="Ruiz Garcia L."/>
            <person name="Margolles A."/>
            <person name="Ventura M."/>
        </authorList>
    </citation>
    <scope>NUCLEOTIDE SEQUENCE [LARGE SCALE GENOMIC DNA]</scope>
    <source>
        <strain evidence="11 12">6T3</strain>
    </source>
</reference>
<evidence type="ECO:0000313" key="11">
    <source>
        <dbReference type="EMBL" id="MBW3083036.1"/>
    </source>
</evidence>